<evidence type="ECO:0000256" key="5">
    <source>
        <dbReference type="SAM" id="Phobius"/>
    </source>
</evidence>
<gene>
    <name evidence="7" type="ORF">C4C32_03580</name>
</gene>
<evidence type="ECO:0000256" key="1">
    <source>
        <dbReference type="ARBA" id="ARBA00022598"/>
    </source>
</evidence>
<evidence type="ECO:0000256" key="3">
    <source>
        <dbReference type="ARBA" id="ARBA00022840"/>
    </source>
</evidence>
<dbReference type="SUPFAM" id="SSF56059">
    <property type="entry name" value="Glutathione synthetase ATP-binding domain-like"/>
    <property type="match status" value="1"/>
</dbReference>
<evidence type="ECO:0000256" key="4">
    <source>
        <dbReference type="PROSITE-ProRule" id="PRU00409"/>
    </source>
</evidence>
<protein>
    <recommendedName>
        <fullName evidence="6">ATP-grasp domain-containing protein</fullName>
    </recommendedName>
</protein>
<evidence type="ECO:0000313" key="8">
    <source>
        <dbReference type="Proteomes" id="UP000663914"/>
    </source>
</evidence>
<dbReference type="GO" id="GO:0016874">
    <property type="term" value="F:ligase activity"/>
    <property type="evidence" value="ECO:0007669"/>
    <property type="project" value="UniProtKB-KW"/>
</dbReference>
<keyword evidence="2 4" id="KW-0547">Nucleotide-binding</keyword>
<dbReference type="OrthoDB" id="24041at2"/>
<name>A0A8B6USX4_9PSED</name>
<keyword evidence="5" id="KW-0472">Membrane</keyword>
<sequence>MIYKKNVVLIVDAYSIGSLIAPAFISRGLDCVHLRSTANVNEFYKPWFRPADFIEDILYSSDAELRQALSDYSVQFVLAGCEFGVELAAHLAELFDVTRRNDPRHAIRWRDKFEMHEALQQAGVRSIRHFKSGSLAAIQEWVKEHAILPVVLKPIKSAGSDNIHICTRESEVEGAFEAIKSSRNLFLESNDEVLVQQYLDNSDFRTELSASKSSDVDIEYCVNTVSVDGQHYVSEIIRVYRTRIGDSPVHDYNQLMCPVDNADVYARLSHYIFSVLDALGIRQGVGHSELMIVDDEPVLLETAARMPGGIDLSAYTRALGHNQLSLWIDSLINPQAFLDYRQRPRTRLYFHSSCVFLIARQAGQIKRAPELARWKAIPGVHSIKIQDEGMLKETVSLENCPGHVFILGHDRAAIQKSIELLREDEPGVYRAMLA</sequence>
<feature type="transmembrane region" description="Helical" evidence="5">
    <location>
        <begin position="7"/>
        <end position="25"/>
    </location>
</feature>
<evidence type="ECO:0000313" key="7">
    <source>
        <dbReference type="EMBL" id="QTH15001.1"/>
    </source>
</evidence>
<dbReference type="GO" id="GO:0046872">
    <property type="term" value="F:metal ion binding"/>
    <property type="evidence" value="ECO:0007669"/>
    <property type="project" value="InterPro"/>
</dbReference>
<dbReference type="RefSeq" id="WP_024781083.1">
    <property type="nucleotide sequence ID" value="NZ_CP072011.1"/>
</dbReference>
<proteinExistence type="predicted"/>
<evidence type="ECO:0000256" key="2">
    <source>
        <dbReference type="ARBA" id="ARBA00022741"/>
    </source>
</evidence>
<keyword evidence="1" id="KW-0436">Ligase</keyword>
<dbReference type="InterPro" id="IPR052032">
    <property type="entry name" value="ATP-dep_AA_Ligase"/>
</dbReference>
<evidence type="ECO:0000259" key="6">
    <source>
        <dbReference type="PROSITE" id="PS50975"/>
    </source>
</evidence>
<reference evidence="7" key="2">
    <citation type="submission" date="2021-03" db="EMBL/GenBank/DDBJ databases">
        <authorList>
            <person name="Valentovich L.N."/>
            <person name="Akhremchuk A.E."/>
            <person name="Miamin V.E."/>
        </authorList>
    </citation>
    <scope>NUCLEOTIDE SEQUENCE</scope>
    <source>
        <strain evidence="7">3prime</strain>
    </source>
</reference>
<dbReference type="AlphaFoldDB" id="A0A8B6USX4"/>
<keyword evidence="3 4" id="KW-0067">ATP-binding</keyword>
<dbReference type="InterPro" id="IPR011761">
    <property type="entry name" value="ATP-grasp"/>
</dbReference>
<dbReference type="PANTHER" id="PTHR43585">
    <property type="entry name" value="FUMIPYRROLE BIOSYNTHESIS PROTEIN C"/>
    <property type="match status" value="1"/>
</dbReference>
<accession>A0A8B6USX4</accession>
<organism evidence="7 8">
    <name type="scientific">Pseudomonas corrugata</name>
    <dbReference type="NCBI Taxonomy" id="47879"/>
    <lineage>
        <taxon>Bacteria</taxon>
        <taxon>Pseudomonadati</taxon>
        <taxon>Pseudomonadota</taxon>
        <taxon>Gammaproteobacteria</taxon>
        <taxon>Pseudomonadales</taxon>
        <taxon>Pseudomonadaceae</taxon>
        <taxon>Pseudomonas</taxon>
    </lineage>
</organism>
<dbReference type="PANTHER" id="PTHR43585:SF2">
    <property type="entry name" value="ATP-GRASP ENZYME FSQD"/>
    <property type="match status" value="1"/>
</dbReference>
<dbReference type="Proteomes" id="UP000663914">
    <property type="component" value="Chromosome"/>
</dbReference>
<reference evidence="7" key="1">
    <citation type="book" date="2019" name="MICROBIAL BIOTECHNOLOGY" publisher="Unknown Publisher">
        <title>Optimization of recombineering for directed mutagenesis of bacteria Pseudomonas corrugata 3'.</title>
        <authorList>
            <person name="Buinitskaja S.V."/>
            <person name="Pilipenok N."/>
            <person name="Valentovich L.N."/>
        </authorList>
    </citation>
    <scope>NUCLEOTIDE SEQUENCE</scope>
    <source>
        <strain evidence="7">3prime</strain>
    </source>
</reference>
<dbReference type="EMBL" id="CP072011">
    <property type="protein sequence ID" value="QTH15001.1"/>
    <property type="molecule type" value="Genomic_DNA"/>
</dbReference>
<dbReference type="PROSITE" id="PS50975">
    <property type="entry name" value="ATP_GRASP"/>
    <property type="match status" value="1"/>
</dbReference>
<keyword evidence="5" id="KW-0812">Transmembrane</keyword>
<dbReference type="GO" id="GO:0005524">
    <property type="term" value="F:ATP binding"/>
    <property type="evidence" value="ECO:0007669"/>
    <property type="project" value="UniProtKB-UniRule"/>
</dbReference>
<keyword evidence="5" id="KW-1133">Transmembrane helix</keyword>
<feature type="domain" description="ATP-grasp" evidence="6">
    <location>
        <begin position="116"/>
        <end position="332"/>
    </location>
</feature>
<dbReference type="Gene3D" id="3.30.470.20">
    <property type="entry name" value="ATP-grasp fold, B domain"/>
    <property type="match status" value="1"/>
</dbReference>